<dbReference type="SMART" id="SM00862">
    <property type="entry name" value="Trans_reg_C"/>
    <property type="match status" value="1"/>
</dbReference>
<name>A0A1I2KW32_9ACTN</name>
<reference evidence="6 7" key="1">
    <citation type="submission" date="2016-10" db="EMBL/GenBank/DDBJ databases">
        <authorList>
            <person name="de Groot N.N."/>
        </authorList>
    </citation>
    <scope>NUCLEOTIDE SEQUENCE [LARGE SCALE GENOMIC DNA]</scope>
    <source>
        <strain evidence="6 7">CPCC 202808</strain>
    </source>
</reference>
<feature type="DNA-binding region" description="OmpR/PhoB-type" evidence="2">
    <location>
        <begin position="203"/>
        <end position="301"/>
    </location>
</feature>
<proteinExistence type="predicted"/>
<evidence type="ECO:0000256" key="3">
    <source>
        <dbReference type="SAM" id="Coils"/>
    </source>
</evidence>
<evidence type="ECO:0000256" key="4">
    <source>
        <dbReference type="SAM" id="MobiDB-lite"/>
    </source>
</evidence>
<feature type="domain" description="OmpR/PhoB-type" evidence="5">
    <location>
        <begin position="203"/>
        <end position="301"/>
    </location>
</feature>
<dbReference type="Gene3D" id="1.10.10.10">
    <property type="entry name" value="Winged helix-like DNA-binding domain superfamily/Winged helix DNA-binding domain"/>
    <property type="match status" value="1"/>
</dbReference>
<evidence type="ECO:0000256" key="2">
    <source>
        <dbReference type="PROSITE-ProRule" id="PRU01091"/>
    </source>
</evidence>
<dbReference type="STRING" id="504797.SAMN05421678_101528"/>
<dbReference type="CDD" id="cd00383">
    <property type="entry name" value="trans_reg_C"/>
    <property type="match status" value="1"/>
</dbReference>
<dbReference type="Proteomes" id="UP000199052">
    <property type="component" value="Unassembled WGS sequence"/>
</dbReference>
<dbReference type="SUPFAM" id="SSF46894">
    <property type="entry name" value="C-terminal effector domain of the bipartite response regulators"/>
    <property type="match status" value="1"/>
</dbReference>
<dbReference type="GO" id="GO:0006355">
    <property type="term" value="P:regulation of DNA-templated transcription"/>
    <property type="evidence" value="ECO:0007669"/>
    <property type="project" value="InterPro"/>
</dbReference>
<dbReference type="GO" id="GO:0003677">
    <property type="term" value="F:DNA binding"/>
    <property type="evidence" value="ECO:0007669"/>
    <property type="project" value="UniProtKB-UniRule"/>
</dbReference>
<feature type="coiled-coil region" evidence="3">
    <location>
        <begin position="266"/>
        <end position="293"/>
    </location>
</feature>
<dbReference type="EMBL" id="FOOI01000001">
    <property type="protein sequence ID" value="SFF70460.1"/>
    <property type="molecule type" value="Genomic_DNA"/>
</dbReference>
<sequence>MPDFCGRGCDPKILRLRLPVGGTRHPGGCSNVQNLFLDASDPTGQATGPVDVSYVGDVRDPSDLSDLSGTDGGGRPPASASPDHAISEQARAASAPGTGLVLCVGLDPDQWSSIIRSVDAGTAVLVVADTESALRVLASGGVLPEQFSGRRPSDGLAEHDRHGRHDRHGDHGEHPARRPFTFGAARGRGLPPETGGEPGSKAQPVVEFGPLRLDHDVREAFWHTRPIELSARQFDLLATLAGAGNRVWTFAELTETVWRRPYVGDVDAVASAVKRLRRRLQDVTSELAVASVRGVGYRIALVPTTLPVRSDVPARAW</sequence>
<organism evidence="6 7">
    <name type="scientific">Actinopolymorpha cephalotaxi</name>
    <dbReference type="NCBI Taxonomy" id="504797"/>
    <lineage>
        <taxon>Bacteria</taxon>
        <taxon>Bacillati</taxon>
        <taxon>Actinomycetota</taxon>
        <taxon>Actinomycetes</taxon>
        <taxon>Propionibacteriales</taxon>
        <taxon>Actinopolymorphaceae</taxon>
        <taxon>Actinopolymorpha</taxon>
    </lineage>
</organism>
<protein>
    <submittedName>
        <fullName evidence="6">Transcriptional regulatory protein, C terminal</fullName>
    </submittedName>
</protein>
<accession>A0A1I2KW32</accession>
<dbReference type="InterPro" id="IPR016032">
    <property type="entry name" value="Sig_transdc_resp-reg_C-effctor"/>
</dbReference>
<feature type="region of interest" description="Disordered" evidence="4">
    <location>
        <begin position="40"/>
        <end position="84"/>
    </location>
</feature>
<evidence type="ECO:0000313" key="6">
    <source>
        <dbReference type="EMBL" id="SFF70460.1"/>
    </source>
</evidence>
<dbReference type="OrthoDB" id="3400141at2"/>
<dbReference type="GO" id="GO:0000160">
    <property type="term" value="P:phosphorelay signal transduction system"/>
    <property type="evidence" value="ECO:0007669"/>
    <property type="project" value="InterPro"/>
</dbReference>
<dbReference type="Pfam" id="PF00486">
    <property type="entry name" value="Trans_reg_C"/>
    <property type="match status" value="1"/>
</dbReference>
<keyword evidence="1 2" id="KW-0238">DNA-binding</keyword>
<evidence type="ECO:0000313" key="7">
    <source>
        <dbReference type="Proteomes" id="UP000199052"/>
    </source>
</evidence>
<dbReference type="AlphaFoldDB" id="A0A1I2KW32"/>
<evidence type="ECO:0000259" key="5">
    <source>
        <dbReference type="PROSITE" id="PS51755"/>
    </source>
</evidence>
<keyword evidence="3" id="KW-0175">Coiled coil</keyword>
<feature type="compositionally biased region" description="Basic and acidic residues" evidence="4">
    <location>
        <begin position="151"/>
        <end position="176"/>
    </location>
</feature>
<dbReference type="InterPro" id="IPR036388">
    <property type="entry name" value="WH-like_DNA-bd_sf"/>
</dbReference>
<evidence type="ECO:0000256" key="1">
    <source>
        <dbReference type="ARBA" id="ARBA00023125"/>
    </source>
</evidence>
<gene>
    <name evidence="6" type="ORF">SAMN05421678_101528</name>
</gene>
<feature type="region of interest" description="Disordered" evidence="4">
    <location>
        <begin position="144"/>
        <end position="203"/>
    </location>
</feature>
<dbReference type="InterPro" id="IPR001867">
    <property type="entry name" value="OmpR/PhoB-type_DNA-bd"/>
</dbReference>
<dbReference type="PROSITE" id="PS51755">
    <property type="entry name" value="OMPR_PHOB"/>
    <property type="match status" value="1"/>
</dbReference>